<dbReference type="InterPro" id="IPR025287">
    <property type="entry name" value="WAK_GUB"/>
</dbReference>
<evidence type="ECO:0000256" key="7">
    <source>
        <dbReference type="ARBA" id="ARBA00023180"/>
    </source>
</evidence>
<feature type="domain" description="Wall-associated receptor kinase galacturonan-binding" evidence="10">
    <location>
        <begin position="46"/>
        <end position="100"/>
    </location>
</feature>
<dbReference type="Pfam" id="PF13947">
    <property type="entry name" value="GUB_WAK_bind"/>
    <property type="match status" value="1"/>
</dbReference>
<evidence type="ECO:0000256" key="8">
    <source>
        <dbReference type="ARBA" id="ARBA00047899"/>
    </source>
</evidence>
<sequence length="283" mass="32342">MINLSLSLTKSWSYIIIWGLFVIRSCVLSADEQVDKRHKDCAFPFSCGNQLLSYPFWESQRKECGHPDFKVNCSGDFPEFNISSVKFQILQTNYSGIIKLARKDYLSNLCSQYPESARIIQDILPILEDTELLTFYYDCPDPMENGYSNDYIRQLNCEDGNGRQSYFAPPPSNSRERAVLRNFNAECKTKFNIPVSRSALRKVERNQSLEAMKEALDEGFELRCNNECSQCAKSLGACGFNERSKRFACYCIDKPHKHTCHSGKKSHDFSCSLSLNISANLIC</sequence>
<dbReference type="Pfam" id="PF14380">
    <property type="entry name" value="WAK_assoc"/>
    <property type="match status" value="1"/>
</dbReference>
<dbReference type="GO" id="GO:0004674">
    <property type="term" value="F:protein serine/threonine kinase activity"/>
    <property type="evidence" value="ECO:0007669"/>
    <property type="project" value="UniProtKB-KW"/>
</dbReference>
<dbReference type="PANTHER" id="PTHR33138:SF1">
    <property type="entry name" value="OS01G0113900 PROTEIN"/>
    <property type="match status" value="1"/>
</dbReference>
<comment type="catalytic activity">
    <reaction evidence="9">
        <text>L-seryl-[protein] + ATP = O-phospho-L-seryl-[protein] + ADP + H(+)</text>
        <dbReference type="Rhea" id="RHEA:17989"/>
        <dbReference type="Rhea" id="RHEA-COMP:9863"/>
        <dbReference type="Rhea" id="RHEA-COMP:11604"/>
        <dbReference type="ChEBI" id="CHEBI:15378"/>
        <dbReference type="ChEBI" id="CHEBI:29999"/>
        <dbReference type="ChEBI" id="CHEBI:30616"/>
        <dbReference type="ChEBI" id="CHEBI:83421"/>
        <dbReference type="ChEBI" id="CHEBI:456216"/>
        <dbReference type="EC" id="2.7.11.1"/>
    </reaction>
</comment>
<evidence type="ECO:0000256" key="9">
    <source>
        <dbReference type="ARBA" id="ARBA00048679"/>
    </source>
</evidence>
<keyword evidence="4" id="KW-0732">Signal</keyword>
<dbReference type="EC" id="2.7.11.1" evidence="2"/>
<keyword evidence="7" id="KW-0325">Glycoprotein</keyword>
<feature type="domain" description="Wall-associated receptor kinase C-terminal" evidence="11">
    <location>
        <begin position="156"/>
        <end position="254"/>
    </location>
</feature>
<evidence type="ECO:0000256" key="2">
    <source>
        <dbReference type="ARBA" id="ARBA00012513"/>
    </source>
</evidence>
<keyword evidence="5" id="KW-1133">Transmembrane helix</keyword>
<dbReference type="PANTHER" id="PTHR33138">
    <property type="entry name" value="OS01G0690200 PROTEIN"/>
    <property type="match status" value="1"/>
</dbReference>
<evidence type="ECO:0000256" key="3">
    <source>
        <dbReference type="ARBA" id="ARBA00022692"/>
    </source>
</evidence>
<keyword evidence="12" id="KW-0675">Receptor</keyword>
<dbReference type="GO" id="GO:0016020">
    <property type="term" value="C:membrane"/>
    <property type="evidence" value="ECO:0007669"/>
    <property type="project" value="UniProtKB-SubCell"/>
</dbReference>
<accession>A0A1J3H3N8</accession>
<keyword evidence="6" id="KW-0472">Membrane</keyword>
<evidence type="ECO:0000259" key="11">
    <source>
        <dbReference type="Pfam" id="PF14380"/>
    </source>
</evidence>
<evidence type="ECO:0000259" key="10">
    <source>
        <dbReference type="Pfam" id="PF13947"/>
    </source>
</evidence>
<keyword evidence="12" id="KW-0418">Kinase</keyword>
<dbReference type="EMBL" id="GEVL01014414">
    <property type="protein sequence ID" value="JAU62927.1"/>
    <property type="molecule type" value="Transcribed_RNA"/>
</dbReference>
<proteinExistence type="predicted"/>
<dbReference type="InterPro" id="IPR032872">
    <property type="entry name" value="WAK_assoc_C"/>
</dbReference>
<reference evidence="12" key="1">
    <citation type="submission" date="2016-07" db="EMBL/GenBank/DDBJ databases">
        <title>De novo transcriptome assembly of four accessions of the metal hyperaccumulator plant Noccaea caerulescens.</title>
        <authorList>
            <person name="Blande D."/>
            <person name="Halimaa P."/>
            <person name="Tervahauta A.I."/>
            <person name="Aarts M.G."/>
            <person name="Karenlampi S.O."/>
        </authorList>
    </citation>
    <scope>NUCLEOTIDE SEQUENCE</scope>
</reference>
<organism evidence="12">
    <name type="scientific">Noccaea caerulescens</name>
    <name type="common">Alpine penny-cress</name>
    <name type="synonym">Thlaspi caerulescens</name>
    <dbReference type="NCBI Taxonomy" id="107243"/>
    <lineage>
        <taxon>Eukaryota</taxon>
        <taxon>Viridiplantae</taxon>
        <taxon>Streptophyta</taxon>
        <taxon>Embryophyta</taxon>
        <taxon>Tracheophyta</taxon>
        <taxon>Spermatophyta</taxon>
        <taxon>Magnoliopsida</taxon>
        <taxon>eudicotyledons</taxon>
        <taxon>Gunneridae</taxon>
        <taxon>Pentapetalae</taxon>
        <taxon>rosids</taxon>
        <taxon>malvids</taxon>
        <taxon>Brassicales</taxon>
        <taxon>Brassicaceae</taxon>
        <taxon>Coluteocarpeae</taxon>
        <taxon>Noccaea</taxon>
    </lineage>
</organism>
<dbReference type="GO" id="GO:0030247">
    <property type="term" value="F:polysaccharide binding"/>
    <property type="evidence" value="ECO:0007669"/>
    <property type="project" value="InterPro"/>
</dbReference>
<evidence type="ECO:0000256" key="4">
    <source>
        <dbReference type="ARBA" id="ARBA00022729"/>
    </source>
</evidence>
<evidence type="ECO:0000256" key="1">
    <source>
        <dbReference type="ARBA" id="ARBA00004479"/>
    </source>
</evidence>
<evidence type="ECO:0000256" key="6">
    <source>
        <dbReference type="ARBA" id="ARBA00023136"/>
    </source>
</evidence>
<evidence type="ECO:0000313" key="12">
    <source>
        <dbReference type="EMBL" id="JAU62927.1"/>
    </source>
</evidence>
<protein>
    <recommendedName>
        <fullName evidence="2">non-specific serine/threonine protein kinase</fullName>
        <ecNumber evidence="2">2.7.11.1</ecNumber>
    </recommendedName>
</protein>
<keyword evidence="3" id="KW-0812">Transmembrane</keyword>
<keyword evidence="12" id="KW-0808">Transferase</keyword>
<dbReference type="AlphaFoldDB" id="A0A1J3H3N8"/>
<gene>
    <name evidence="12" type="ORF">LE_TR5391_c16_g1_i1_g.18799</name>
</gene>
<evidence type="ECO:0000256" key="5">
    <source>
        <dbReference type="ARBA" id="ARBA00022989"/>
    </source>
</evidence>
<comment type="subcellular location">
    <subcellularLocation>
        <location evidence="1">Membrane</location>
        <topology evidence="1">Single-pass type I membrane protein</topology>
    </subcellularLocation>
</comment>
<name>A0A1J3H3N8_NOCCA</name>
<comment type="catalytic activity">
    <reaction evidence="8">
        <text>L-threonyl-[protein] + ATP = O-phospho-L-threonyl-[protein] + ADP + H(+)</text>
        <dbReference type="Rhea" id="RHEA:46608"/>
        <dbReference type="Rhea" id="RHEA-COMP:11060"/>
        <dbReference type="Rhea" id="RHEA-COMP:11605"/>
        <dbReference type="ChEBI" id="CHEBI:15378"/>
        <dbReference type="ChEBI" id="CHEBI:30013"/>
        <dbReference type="ChEBI" id="CHEBI:30616"/>
        <dbReference type="ChEBI" id="CHEBI:61977"/>
        <dbReference type="ChEBI" id="CHEBI:456216"/>
        <dbReference type="EC" id="2.7.11.1"/>
    </reaction>
</comment>